<gene>
    <name evidence="3" type="ORF">AJ79_01405</name>
</gene>
<comment type="caution">
    <text evidence="3">The sequence shown here is derived from an EMBL/GenBank/DDBJ whole genome shotgun (WGS) entry which is preliminary data.</text>
</comment>
<dbReference type="EMBL" id="PDNB01000013">
    <property type="protein sequence ID" value="PGH17021.1"/>
    <property type="molecule type" value="Genomic_DNA"/>
</dbReference>
<sequence>MLHPICTYLLLGLIIALTPLTTAQCDRAILEEATAQFVATQTSGQISVFTALADNVEYTENFQPADINTSLLATALAIDNNRSLHDTTACATYTELIITDPAHPYVTGTQMRFTDNKVSRIDMIITDEGDWLFDAAGTLLYAQSENWDPIPEDQRDTREVIRAGGDAYLNLFNDPNVEVPRYVIDETMGTVDVFLNFGGENGLPDSHEFRLEGGKLRYVHTLTVMA</sequence>
<evidence type="ECO:0000259" key="2">
    <source>
        <dbReference type="Pfam" id="PF26061"/>
    </source>
</evidence>
<reference evidence="3 4" key="1">
    <citation type="submission" date="2017-10" db="EMBL/GenBank/DDBJ databases">
        <title>Comparative genomics in systemic dimorphic fungi from Ajellomycetaceae.</title>
        <authorList>
            <person name="Munoz J.F."/>
            <person name="Mcewen J.G."/>
            <person name="Clay O.K."/>
            <person name="Cuomo C.A."/>
        </authorList>
    </citation>
    <scope>NUCLEOTIDE SEQUENCE [LARGE SCALE GENOMIC DNA]</scope>
    <source>
        <strain evidence="3 4">UAMH5409</strain>
    </source>
</reference>
<name>A0A2B7Y7I6_9EURO</name>
<evidence type="ECO:0000256" key="1">
    <source>
        <dbReference type="SAM" id="SignalP"/>
    </source>
</evidence>
<keyword evidence="1" id="KW-0732">Signal</keyword>
<feature type="domain" description="DUF8021" evidence="2">
    <location>
        <begin position="177"/>
        <end position="223"/>
    </location>
</feature>
<dbReference type="AlphaFoldDB" id="A0A2B7Y7I6"/>
<dbReference type="Pfam" id="PF26061">
    <property type="entry name" value="DUF8021"/>
    <property type="match status" value="1"/>
</dbReference>
<proteinExistence type="predicted"/>
<dbReference type="Proteomes" id="UP000223968">
    <property type="component" value="Unassembled WGS sequence"/>
</dbReference>
<dbReference type="STRING" id="1447875.A0A2B7Y7I6"/>
<feature type="chain" id="PRO_5012699364" description="DUF8021 domain-containing protein" evidence="1">
    <location>
        <begin position="24"/>
        <end position="226"/>
    </location>
</feature>
<organism evidence="3 4">
    <name type="scientific">Helicocarpus griseus UAMH5409</name>
    <dbReference type="NCBI Taxonomy" id="1447875"/>
    <lineage>
        <taxon>Eukaryota</taxon>
        <taxon>Fungi</taxon>
        <taxon>Dikarya</taxon>
        <taxon>Ascomycota</taxon>
        <taxon>Pezizomycotina</taxon>
        <taxon>Eurotiomycetes</taxon>
        <taxon>Eurotiomycetidae</taxon>
        <taxon>Onygenales</taxon>
        <taxon>Ajellomycetaceae</taxon>
        <taxon>Helicocarpus</taxon>
    </lineage>
</organism>
<dbReference type="OrthoDB" id="3515051at2759"/>
<protein>
    <recommendedName>
        <fullName evidence="2">DUF8021 domain-containing protein</fullName>
    </recommendedName>
</protein>
<keyword evidence="4" id="KW-1185">Reference proteome</keyword>
<feature type="signal peptide" evidence="1">
    <location>
        <begin position="1"/>
        <end position="23"/>
    </location>
</feature>
<accession>A0A2B7Y7I6</accession>
<evidence type="ECO:0000313" key="4">
    <source>
        <dbReference type="Proteomes" id="UP000223968"/>
    </source>
</evidence>
<evidence type="ECO:0000313" key="3">
    <source>
        <dbReference type="EMBL" id="PGH17021.1"/>
    </source>
</evidence>
<dbReference type="InterPro" id="IPR058334">
    <property type="entry name" value="DUF8021"/>
</dbReference>